<reference evidence="2 3" key="1">
    <citation type="journal article" date="2013" name="Genome Announc.">
        <title>Draft Genome Sequence of Catellicoccus marimammalium, a Novel Species Commonly Found in Gull Feces.</title>
        <authorList>
            <person name="Weigand M.R."/>
            <person name="Ryu H."/>
            <person name="Bozcek L."/>
            <person name="Konstantinidis K.T."/>
            <person name="Santo Domingo J.W."/>
        </authorList>
    </citation>
    <scope>NUCLEOTIDE SEQUENCE [LARGE SCALE GENOMIC DNA]</scope>
    <source>
        <strain evidence="2 3">M35/04/3</strain>
    </source>
</reference>
<feature type="transmembrane region" description="Helical" evidence="1">
    <location>
        <begin position="82"/>
        <end position="100"/>
    </location>
</feature>
<keyword evidence="1" id="KW-1133">Transmembrane helix</keyword>
<dbReference type="EMBL" id="AMYT01000011">
    <property type="protein sequence ID" value="EKU27714.1"/>
    <property type="molecule type" value="Genomic_DNA"/>
</dbReference>
<accession>K8Z9J6</accession>
<gene>
    <name evidence="2" type="ORF">C683_0495</name>
</gene>
<feature type="transmembrane region" description="Helical" evidence="1">
    <location>
        <begin position="52"/>
        <end position="70"/>
    </location>
</feature>
<feature type="transmembrane region" description="Helical" evidence="1">
    <location>
        <begin position="29"/>
        <end position="46"/>
    </location>
</feature>
<sequence length="148" mass="17317">MIQRKIRIALQDYFSHYFIFSGYATRENYWWAMGTIYILTIIFGILSSFVRFPWLMVIWLLMNIFPLITLQFRRLRDVGFNNVGLITLAILYLASLGIFLITNSSFFAFVLQIIVLAFVLLPILKKDELAIQRVNSPFAPFMRTKTSS</sequence>
<keyword evidence="1" id="KW-0472">Membrane</keyword>
<evidence type="ECO:0000313" key="2">
    <source>
        <dbReference type="EMBL" id="EKU27714.1"/>
    </source>
</evidence>
<organism evidence="2 3">
    <name type="scientific">Catellicoccus marimammalium M35/04/3</name>
    <dbReference type="NCBI Taxonomy" id="1234409"/>
    <lineage>
        <taxon>Bacteria</taxon>
        <taxon>Bacillati</taxon>
        <taxon>Bacillota</taxon>
        <taxon>Bacilli</taxon>
        <taxon>Lactobacillales</taxon>
        <taxon>Enterococcaceae</taxon>
        <taxon>Catellicoccus</taxon>
    </lineage>
</organism>
<feature type="transmembrane region" description="Helical" evidence="1">
    <location>
        <begin position="106"/>
        <end position="124"/>
    </location>
</feature>
<keyword evidence="1" id="KW-0812">Transmembrane</keyword>
<dbReference type="OrthoDB" id="2285053at2"/>
<dbReference type="STRING" id="1234409.C683_0495"/>
<proteinExistence type="predicted"/>
<protein>
    <submittedName>
        <fullName evidence="2">Putative membrane protein</fullName>
    </submittedName>
</protein>
<dbReference type="RefSeq" id="WP_009489316.1">
    <property type="nucleotide sequence ID" value="NZ_AMYT01000011.1"/>
</dbReference>
<name>K8Z9J6_9ENTE</name>
<evidence type="ECO:0000313" key="3">
    <source>
        <dbReference type="Proteomes" id="UP000016057"/>
    </source>
</evidence>
<dbReference type="Proteomes" id="UP000016057">
    <property type="component" value="Unassembled WGS sequence"/>
</dbReference>
<comment type="caution">
    <text evidence="2">The sequence shown here is derived from an EMBL/GenBank/DDBJ whole genome shotgun (WGS) entry which is preliminary data.</text>
</comment>
<evidence type="ECO:0000256" key="1">
    <source>
        <dbReference type="SAM" id="Phobius"/>
    </source>
</evidence>
<dbReference type="AlphaFoldDB" id="K8Z9J6"/>
<keyword evidence="3" id="KW-1185">Reference proteome</keyword>